<sequence length="317" mass="35799">MLVKAITTGGIGALTYFSTNQFDTDQAWQITLSVLIGSVVLVVQFIWEFEKRVESMEMRLARHHESTTRLVQEGFSKISEATELYGLVEESVMHTHEITNLVRNSTRIKGAPDLIFAMAQSEIGRVSRFLKELGDGSMVFYDGEDRDWMLALTRQASRSLDAVSLGMVDAGVEGHGGFWMTDLGRRYLDYQKEAVKRGVRVRRVFVLDRTDDAYGDGQFSRLCALQEQMGIEVRLLNPSMVAGTPQQMFDIILFDGTVSYEVNSAAWLPDHRPTFLTTRLALDPEAIEQRSRHFNALWDSAMPYVPRVDEADRAAEA</sequence>
<evidence type="ECO:0000313" key="3">
    <source>
        <dbReference type="EMBL" id="GAA3213825.1"/>
    </source>
</evidence>
<name>A0ABP6QD92_9ACTN</name>
<comment type="caution">
    <text evidence="3">The sequence shown here is derived from an EMBL/GenBank/DDBJ whole genome shotgun (WGS) entry which is preliminary data.</text>
</comment>
<dbReference type="EMBL" id="BAAAUV010000007">
    <property type="protein sequence ID" value="GAA3213825.1"/>
    <property type="molecule type" value="Genomic_DNA"/>
</dbReference>
<evidence type="ECO:0000256" key="1">
    <source>
        <dbReference type="SAM" id="Phobius"/>
    </source>
</evidence>
<dbReference type="Proteomes" id="UP001501237">
    <property type="component" value="Unassembled WGS sequence"/>
</dbReference>
<evidence type="ECO:0000313" key="4">
    <source>
        <dbReference type="Proteomes" id="UP001501237"/>
    </source>
</evidence>
<feature type="transmembrane region" description="Helical" evidence="1">
    <location>
        <begin position="27"/>
        <end position="49"/>
    </location>
</feature>
<keyword evidence="1" id="KW-0812">Transmembrane</keyword>
<dbReference type="InterPro" id="IPR049244">
    <property type="entry name" value="DUF6879"/>
</dbReference>
<keyword evidence="1" id="KW-0472">Membrane</keyword>
<proteinExistence type="predicted"/>
<keyword evidence="4" id="KW-1185">Reference proteome</keyword>
<feature type="domain" description="DUF6879" evidence="2">
    <location>
        <begin position="185"/>
        <end position="304"/>
    </location>
</feature>
<keyword evidence="1" id="KW-1133">Transmembrane helix</keyword>
<dbReference type="SUPFAM" id="SSF56024">
    <property type="entry name" value="Phospholipase D/nuclease"/>
    <property type="match status" value="1"/>
</dbReference>
<dbReference type="Pfam" id="PF21806">
    <property type="entry name" value="DUF6879"/>
    <property type="match status" value="1"/>
</dbReference>
<organism evidence="3 4">
    <name type="scientific">Actinocorallia longicatena</name>
    <dbReference type="NCBI Taxonomy" id="111803"/>
    <lineage>
        <taxon>Bacteria</taxon>
        <taxon>Bacillati</taxon>
        <taxon>Actinomycetota</taxon>
        <taxon>Actinomycetes</taxon>
        <taxon>Streptosporangiales</taxon>
        <taxon>Thermomonosporaceae</taxon>
        <taxon>Actinocorallia</taxon>
    </lineage>
</organism>
<gene>
    <name evidence="3" type="ORF">GCM10010468_34190</name>
</gene>
<accession>A0ABP6QD92</accession>
<protein>
    <recommendedName>
        <fullName evidence="2">DUF6879 domain-containing protein</fullName>
    </recommendedName>
</protein>
<evidence type="ECO:0000259" key="2">
    <source>
        <dbReference type="Pfam" id="PF21806"/>
    </source>
</evidence>
<dbReference type="RefSeq" id="WP_344829150.1">
    <property type="nucleotide sequence ID" value="NZ_BAAAUV010000007.1"/>
</dbReference>
<reference evidence="4" key="1">
    <citation type="journal article" date="2019" name="Int. J. Syst. Evol. Microbiol.">
        <title>The Global Catalogue of Microorganisms (GCM) 10K type strain sequencing project: providing services to taxonomists for standard genome sequencing and annotation.</title>
        <authorList>
            <consortium name="The Broad Institute Genomics Platform"/>
            <consortium name="The Broad Institute Genome Sequencing Center for Infectious Disease"/>
            <person name="Wu L."/>
            <person name="Ma J."/>
        </authorList>
    </citation>
    <scope>NUCLEOTIDE SEQUENCE [LARGE SCALE GENOMIC DNA]</scope>
    <source>
        <strain evidence="4">JCM 9377</strain>
    </source>
</reference>